<dbReference type="EMBL" id="CP011144">
    <property type="protein sequence ID" value="AKC88347.1"/>
    <property type="molecule type" value="Genomic_DNA"/>
</dbReference>
<keyword evidence="3" id="KW-1185">Reference proteome</keyword>
<feature type="transmembrane region" description="Helical" evidence="1">
    <location>
        <begin position="55"/>
        <end position="79"/>
    </location>
</feature>
<feature type="transmembrane region" description="Helical" evidence="1">
    <location>
        <begin position="20"/>
        <end position="43"/>
    </location>
</feature>
<proteinExistence type="predicted"/>
<feature type="transmembrane region" description="Helical" evidence="1">
    <location>
        <begin position="91"/>
        <end position="115"/>
    </location>
</feature>
<sequence length="125" mass="14279">MCQVPVDAAAGQSILEAPAFVATVPFHVLIMVLVWPVFAWLYFRKRVLDPRAEVHETFALGLLWLIAAMVVDYVGFVLIDNPWSLTPHELYVVYQPWISLIYLAIFASPWVHLALKRSLRNRTTS</sequence>
<reference evidence="2 3" key="1">
    <citation type="journal article" date="2015" name="Genome Announc.">
        <title>Complete Genome Sequence of Pseudoxanthomonas suwonensis Strain J1, a Cellulose-Degrading Bacterium Isolated from Leaf- and Wood-Enriched Soil.</title>
        <authorList>
            <person name="Hou L."/>
            <person name="Jiang J."/>
            <person name="Xu Z."/>
            <person name="Zhou Y."/>
            <person name="Leung F.C."/>
        </authorList>
    </citation>
    <scope>NUCLEOTIDE SEQUENCE [LARGE SCALE GENOMIC DNA]</scope>
    <source>
        <strain evidence="2 3">J1</strain>
    </source>
</reference>
<protein>
    <recommendedName>
        <fullName evidence="4">Transmembrane protein</fullName>
    </recommendedName>
</protein>
<keyword evidence="1" id="KW-0472">Membrane</keyword>
<gene>
    <name evidence="2" type="ORF">WQ53_10635</name>
</gene>
<evidence type="ECO:0000313" key="3">
    <source>
        <dbReference type="Proteomes" id="UP000033067"/>
    </source>
</evidence>
<name>A0A0E3Z487_9GAMM</name>
<keyword evidence="1" id="KW-0812">Transmembrane</keyword>
<accession>A0A0E3Z487</accession>
<dbReference type="AlphaFoldDB" id="A0A0E3Z487"/>
<dbReference type="PATRIC" id="fig|314722.6.peg.2293"/>
<evidence type="ECO:0008006" key="4">
    <source>
        <dbReference type="Google" id="ProtNLM"/>
    </source>
</evidence>
<organism evidence="2 3">
    <name type="scientific">Pseudoxanthomonas suwonensis</name>
    <dbReference type="NCBI Taxonomy" id="314722"/>
    <lineage>
        <taxon>Bacteria</taxon>
        <taxon>Pseudomonadati</taxon>
        <taxon>Pseudomonadota</taxon>
        <taxon>Gammaproteobacteria</taxon>
        <taxon>Lysobacterales</taxon>
        <taxon>Lysobacteraceae</taxon>
        <taxon>Pseudoxanthomonas</taxon>
    </lineage>
</organism>
<dbReference type="KEGG" id="psuw:WQ53_10635"/>
<evidence type="ECO:0000313" key="2">
    <source>
        <dbReference type="EMBL" id="AKC88347.1"/>
    </source>
</evidence>
<keyword evidence="1" id="KW-1133">Transmembrane helix</keyword>
<evidence type="ECO:0000256" key="1">
    <source>
        <dbReference type="SAM" id="Phobius"/>
    </source>
</evidence>
<dbReference type="Proteomes" id="UP000033067">
    <property type="component" value="Chromosome"/>
</dbReference>